<dbReference type="Gene3D" id="3.40.47.10">
    <property type="match status" value="1"/>
</dbReference>
<dbReference type="PANTHER" id="PTHR42870">
    <property type="entry name" value="ACETYL-COA C-ACETYLTRANSFERASE"/>
    <property type="match status" value="1"/>
</dbReference>
<dbReference type="CDD" id="cd00829">
    <property type="entry name" value="SCP-x_thiolase"/>
    <property type="match status" value="1"/>
</dbReference>
<sequence>MRGEQRLREVGIVGVGHPPFGKYEGSLMDMLCEAAVEALDDAGVKTGAGHGVDQVLVSTMGGSQVNRQTGVASALVDSLNLRPAMAETVENGPASGASAVKLGYMAIASGMCDVVLVVGGERMRVLSGWEATDFVATMLHPEAEYAYGLTLPSFAGMFTRLIMAKYGVTERDLAMVSVKNHENAMFNPSAHIQLVPNLEAITEDEDALTINPYVAEPLHLYDTCPVSDGAAAVVLCALDVRERFARRPIKIAGIGQATDTHVVAEREVPTDLLAVRLAAKRAYAMAGLEPQDIDVAELHDAFTILEVVESEEVGFFPRGEGHLAVRRGETRIGGRIPINTSGGLKAKGHPLGATGVSQIIELVKQLRGEAHGRQVKGAKAGLAVNFGGFGNNVVATILAGEEE</sequence>
<keyword evidence="3" id="KW-0012">Acyltransferase</keyword>
<evidence type="ECO:0000313" key="4">
    <source>
        <dbReference type="EMBL" id="CEJ08892.1"/>
    </source>
</evidence>
<dbReference type="EC" id="2.3.1.-" evidence="3"/>
<organism evidence="3">
    <name type="scientific">Acididesulfobacillus acetoxydans</name>
    <dbReference type="NCBI Taxonomy" id="1561005"/>
    <lineage>
        <taxon>Bacteria</taxon>
        <taxon>Bacillati</taxon>
        <taxon>Bacillota</taxon>
        <taxon>Clostridia</taxon>
        <taxon>Eubacteriales</taxon>
        <taxon>Peptococcaceae</taxon>
        <taxon>Acididesulfobacillus</taxon>
    </lineage>
</organism>
<evidence type="ECO:0000259" key="1">
    <source>
        <dbReference type="Pfam" id="PF00108"/>
    </source>
</evidence>
<feature type="domain" description="Thiolase N-terminal" evidence="1">
    <location>
        <begin position="10"/>
        <end position="237"/>
    </location>
</feature>
<dbReference type="InterPro" id="IPR016039">
    <property type="entry name" value="Thiolase-like"/>
</dbReference>
<name>A0A8S0WFD8_9FIRM</name>
<evidence type="ECO:0000259" key="2">
    <source>
        <dbReference type="Pfam" id="PF22691"/>
    </source>
</evidence>
<dbReference type="Proteomes" id="UP001071230">
    <property type="component" value="Unassembled WGS sequence"/>
</dbReference>
<dbReference type="Pfam" id="PF22691">
    <property type="entry name" value="Thiolase_C_1"/>
    <property type="match status" value="1"/>
</dbReference>
<dbReference type="Pfam" id="PF00108">
    <property type="entry name" value="Thiolase_N"/>
    <property type="match status" value="1"/>
</dbReference>
<gene>
    <name evidence="3" type="ORF">DEACI_1605</name>
    <name evidence="4" type="ORF">DEACI_3374</name>
</gene>
<reference evidence="4" key="1">
    <citation type="submission" date="2014-11" db="EMBL/GenBank/DDBJ databases">
        <authorList>
            <person name="Hornung B.V."/>
        </authorList>
    </citation>
    <scope>NUCLEOTIDE SEQUENCE</scope>
    <source>
        <strain evidence="4">INE</strain>
    </source>
</reference>
<dbReference type="InterPro" id="IPR002155">
    <property type="entry name" value="Thiolase"/>
</dbReference>
<dbReference type="AlphaFoldDB" id="A0A8S0WFD8"/>
<dbReference type="EMBL" id="LR746496">
    <property type="protein sequence ID" value="CAA7600952.1"/>
    <property type="molecule type" value="Genomic_DNA"/>
</dbReference>
<keyword evidence="3" id="KW-0808">Transferase</keyword>
<dbReference type="InterPro" id="IPR055140">
    <property type="entry name" value="Thiolase_C_2"/>
</dbReference>
<dbReference type="InterPro" id="IPR020616">
    <property type="entry name" value="Thiolase_N"/>
</dbReference>
<evidence type="ECO:0000313" key="5">
    <source>
        <dbReference type="Proteomes" id="UP001071230"/>
    </source>
</evidence>
<dbReference type="RefSeq" id="WP_240984536.1">
    <property type="nucleotide sequence ID" value="NZ_CDGJ01000104.1"/>
</dbReference>
<dbReference type="PIRSF" id="PIRSF000429">
    <property type="entry name" value="Ac-CoA_Ac_transf"/>
    <property type="match status" value="1"/>
</dbReference>
<feature type="domain" description="Thiolase C-terminal" evidence="2">
    <location>
        <begin position="255"/>
        <end position="399"/>
    </location>
</feature>
<keyword evidence="5" id="KW-1185">Reference proteome</keyword>
<accession>A0A8S0WFD8</accession>
<dbReference type="KEGG" id="aacx:DEACI_1605"/>
<dbReference type="PANTHER" id="PTHR42870:SF1">
    <property type="entry name" value="NON-SPECIFIC LIPID-TRANSFER PROTEIN-LIKE 2"/>
    <property type="match status" value="1"/>
</dbReference>
<dbReference type="SUPFAM" id="SSF53901">
    <property type="entry name" value="Thiolase-like"/>
    <property type="match status" value="1"/>
</dbReference>
<protein>
    <submittedName>
        <fullName evidence="4">Non-specific lipid-transfer protein</fullName>
    </submittedName>
    <submittedName>
        <fullName evidence="3">Thiolase, C-terminal</fullName>
        <ecNumber evidence="3">2.3.1.-</ecNumber>
    </submittedName>
</protein>
<dbReference type="GO" id="GO:0016747">
    <property type="term" value="F:acyltransferase activity, transferring groups other than amino-acyl groups"/>
    <property type="evidence" value="ECO:0007669"/>
    <property type="project" value="InterPro"/>
</dbReference>
<reference evidence="3" key="2">
    <citation type="submission" date="2020-01" db="EMBL/GenBank/DDBJ databases">
        <authorList>
            <person name="Hornung B."/>
        </authorList>
    </citation>
    <scope>NUCLEOTIDE SEQUENCE</scope>
    <source>
        <strain evidence="3">PacBioINE</strain>
    </source>
</reference>
<evidence type="ECO:0000313" key="3">
    <source>
        <dbReference type="EMBL" id="CAA7600952.1"/>
    </source>
</evidence>
<dbReference type="EMBL" id="CDGJ01000104">
    <property type="protein sequence ID" value="CEJ08892.1"/>
    <property type="molecule type" value="Genomic_DNA"/>
</dbReference>
<proteinExistence type="predicted"/>
<dbReference type="Proteomes" id="UP000836597">
    <property type="component" value="Chromosome"/>
</dbReference>